<dbReference type="GO" id="GO:0016757">
    <property type="term" value="F:glycosyltransferase activity"/>
    <property type="evidence" value="ECO:0007669"/>
    <property type="project" value="InterPro"/>
</dbReference>
<protein>
    <submittedName>
        <fullName evidence="4">Glycosyltransferase</fullName>
    </submittedName>
</protein>
<dbReference type="OrthoDB" id="9764577at2"/>
<sequence length="372" mass="40836">MRVLLTTDTIGGVWTFGTILAHGLMARGHSVALVSLGRAPSRSQLEWTVRTSAQFGAAFRYKASEVPLEWMAENQFAYSDAEGLLLQTIGDFQVEVVHASQFCFGALQVEVPKVLTAHSDVLSWAEACRPDGLEDSRWLRTYQELVSCGLQGADRIVAPTQWMRDALTRNFAAASGARVILNGRSLTLEQEKESRTLTAVTVGRAWDEAKGMAVLDEIEASIPVQVIGEESFAGTQAPQWGKVEFLGRRDDGEVFKALRRSSIYLATSIYEPFGLAPLEAALCGCGVVARDIESLREVWGSGADYFRDADGLSRAMLRLRDSQPQREALQARSLARAQELSAARMVDAYIAEYEEMLTARSVSQEDVAAYAI</sequence>
<dbReference type="CDD" id="cd03801">
    <property type="entry name" value="GT4_PimA-like"/>
    <property type="match status" value="1"/>
</dbReference>
<evidence type="ECO:0000259" key="3">
    <source>
        <dbReference type="Pfam" id="PF13439"/>
    </source>
</evidence>
<dbReference type="EMBL" id="RDSM01000006">
    <property type="protein sequence ID" value="RXH54008.1"/>
    <property type="molecule type" value="Genomic_DNA"/>
</dbReference>
<accession>A0A4Q0SWR1</accession>
<dbReference type="Pfam" id="PF13439">
    <property type="entry name" value="Glyco_transf_4"/>
    <property type="match status" value="1"/>
</dbReference>
<keyword evidence="1 4" id="KW-0808">Transferase</keyword>
<dbReference type="RefSeq" id="WP_128915559.1">
    <property type="nucleotide sequence ID" value="NZ_RDSM01000006.1"/>
</dbReference>
<evidence type="ECO:0000256" key="1">
    <source>
        <dbReference type="ARBA" id="ARBA00022679"/>
    </source>
</evidence>
<name>A0A4Q0SWR1_9BACT</name>
<feature type="domain" description="Glycosyltransferase subfamily 4-like N-terminal" evidence="3">
    <location>
        <begin position="10"/>
        <end position="183"/>
    </location>
</feature>
<gene>
    <name evidence="4" type="ORF">GRAN_4977</name>
</gene>
<comment type="caution">
    <text evidence="4">The sequence shown here is derived from an EMBL/GenBank/DDBJ whole genome shotgun (WGS) entry which is preliminary data.</text>
</comment>
<reference evidence="5" key="2">
    <citation type="submission" date="2019-02" db="EMBL/GenBank/DDBJ databases">
        <title>Granulicella sibirica sp. nov., a psychrotolerant acidobacterium isolated from an organic soil layer in forested tundra, West Siberia.</title>
        <authorList>
            <person name="Oshkin I.Y."/>
            <person name="Kulichevskaya I.S."/>
            <person name="Rijpstra W.I.C."/>
            <person name="Sinninghe Damste J.S."/>
            <person name="Rakitin A.L."/>
            <person name="Ravin N.V."/>
            <person name="Dedysh S.N."/>
        </authorList>
    </citation>
    <scope>NUCLEOTIDE SEQUENCE [LARGE SCALE GENOMIC DNA]</scope>
    <source>
        <strain evidence="5">AF10</strain>
    </source>
</reference>
<dbReference type="Proteomes" id="UP000289437">
    <property type="component" value="Unassembled WGS sequence"/>
</dbReference>
<evidence type="ECO:0000313" key="5">
    <source>
        <dbReference type="Proteomes" id="UP000289437"/>
    </source>
</evidence>
<reference evidence="4 5" key="1">
    <citation type="submission" date="2018-11" db="EMBL/GenBank/DDBJ databases">
        <authorList>
            <person name="Mardanov A.V."/>
            <person name="Ravin N.V."/>
            <person name="Dedysh S.N."/>
        </authorList>
    </citation>
    <scope>NUCLEOTIDE SEQUENCE [LARGE SCALE GENOMIC DNA]</scope>
    <source>
        <strain evidence="4 5">AF10</strain>
    </source>
</reference>
<dbReference type="Pfam" id="PF00534">
    <property type="entry name" value="Glycos_transf_1"/>
    <property type="match status" value="1"/>
</dbReference>
<dbReference type="AlphaFoldDB" id="A0A4Q0SWR1"/>
<keyword evidence="5" id="KW-1185">Reference proteome</keyword>
<proteinExistence type="predicted"/>
<evidence type="ECO:0000259" key="2">
    <source>
        <dbReference type="Pfam" id="PF00534"/>
    </source>
</evidence>
<dbReference type="InterPro" id="IPR028098">
    <property type="entry name" value="Glyco_trans_4-like_N"/>
</dbReference>
<dbReference type="PANTHER" id="PTHR46401:SF2">
    <property type="entry name" value="GLYCOSYLTRANSFERASE WBBK-RELATED"/>
    <property type="match status" value="1"/>
</dbReference>
<feature type="domain" description="Glycosyl transferase family 1" evidence="2">
    <location>
        <begin position="240"/>
        <end position="330"/>
    </location>
</feature>
<dbReference type="InterPro" id="IPR001296">
    <property type="entry name" value="Glyco_trans_1"/>
</dbReference>
<dbReference type="SUPFAM" id="SSF53756">
    <property type="entry name" value="UDP-Glycosyltransferase/glycogen phosphorylase"/>
    <property type="match status" value="1"/>
</dbReference>
<dbReference type="Gene3D" id="3.40.50.2000">
    <property type="entry name" value="Glycogen Phosphorylase B"/>
    <property type="match status" value="3"/>
</dbReference>
<organism evidence="4 5">
    <name type="scientific">Granulicella sibirica</name>
    <dbReference type="NCBI Taxonomy" id="2479048"/>
    <lineage>
        <taxon>Bacteria</taxon>
        <taxon>Pseudomonadati</taxon>
        <taxon>Acidobacteriota</taxon>
        <taxon>Terriglobia</taxon>
        <taxon>Terriglobales</taxon>
        <taxon>Acidobacteriaceae</taxon>
        <taxon>Granulicella</taxon>
    </lineage>
</organism>
<evidence type="ECO:0000313" key="4">
    <source>
        <dbReference type="EMBL" id="RXH54008.1"/>
    </source>
</evidence>
<dbReference type="PANTHER" id="PTHR46401">
    <property type="entry name" value="GLYCOSYLTRANSFERASE WBBK-RELATED"/>
    <property type="match status" value="1"/>
</dbReference>
<dbReference type="GO" id="GO:0009103">
    <property type="term" value="P:lipopolysaccharide biosynthetic process"/>
    <property type="evidence" value="ECO:0007669"/>
    <property type="project" value="TreeGrafter"/>
</dbReference>